<dbReference type="GO" id="GO:0003677">
    <property type="term" value="F:DNA binding"/>
    <property type="evidence" value="ECO:0007669"/>
    <property type="project" value="InterPro"/>
</dbReference>
<dbReference type="InterPro" id="IPR014304">
    <property type="entry name" value="RNA_pol_sigma-Z"/>
</dbReference>
<dbReference type="PANTHER" id="PTHR43133">
    <property type="entry name" value="RNA POLYMERASE ECF-TYPE SIGMA FACTO"/>
    <property type="match status" value="1"/>
</dbReference>
<dbReference type="InterPro" id="IPR039425">
    <property type="entry name" value="RNA_pol_sigma-70-like"/>
</dbReference>
<dbReference type="NCBIfam" id="NF007215">
    <property type="entry name" value="PRK09637.1"/>
    <property type="match status" value="1"/>
</dbReference>
<comment type="similarity">
    <text evidence="1">Belongs to the sigma-70 factor family. ECF subfamily.</text>
</comment>
<dbReference type="InterPro" id="IPR013325">
    <property type="entry name" value="RNA_pol_sigma_r2"/>
</dbReference>
<evidence type="ECO:0000313" key="8">
    <source>
        <dbReference type="EMBL" id="OEE58276.1"/>
    </source>
</evidence>
<dbReference type="InterPro" id="IPR013324">
    <property type="entry name" value="RNA_pol_sigma_r3/r4-like"/>
</dbReference>
<dbReference type="InterPro" id="IPR014284">
    <property type="entry name" value="RNA_pol_sigma-70_dom"/>
</dbReference>
<evidence type="ECO:0000256" key="5">
    <source>
        <dbReference type="NCBIfam" id="TIGR02959"/>
    </source>
</evidence>
<evidence type="ECO:0000256" key="2">
    <source>
        <dbReference type="ARBA" id="ARBA00023015"/>
    </source>
</evidence>
<dbReference type="Pfam" id="PF08281">
    <property type="entry name" value="Sigma70_r4_2"/>
    <property type="match status" value="1"/>
</dbReference>
<reference evidence="8 9" key="1">
    <citation type="journal article" date="2012" name="Science">
        <title>Ecological populations of bacteria act as socially cohesive units of antibiotic production and resistance.</title>
        <authorList>
            <person name="Cordero O.X."/>
            <person name="Wildschutte H."/>
            <person name="Kirkup B."/>
            <person name="Proehl S."/>
            <person name="Ngo L."/>
            <person name="Hussain F."/>
            <person name="Le Roux F."/>
            <person name="Mincer T."/>
            <person name="Polz M.F."/>
        </authorList>
    </citation>
    <scope>NUCLEOTIDE SEQUENCE [LARGE SCALE GENOMIC DNA]</scope>
    <source>
        <strain evidence="8 9">FF-454</strain>
    </source>
</reference>
<dbReference type="Pfam" id="PF04542">
    <property type="entry name" value="Sigma70_r2"/>
    <property type="match status" value="1"/>
</dbReference>
<proteinExistence type="inferred from homology"/>
<keyword evidence="2" id="KW-0805">Transcription regulation</keyword>
<dbReference type="Proteomes" id="UP000095039">
    <property type="component" value="Unassembled WGS sequence"/>
</dbReference>
<dbReference type="SUPFAM" id="SSF88659">
    <property type="entry name" value="Sigma3 and sigma4 domains of RNA polymerase sigma factors"/>
    <property type="match status" value="1"/>
</dbReference>
<accession>A0A1E5BYC1</accession>
<evidence type="ECO:0000256" key="4">
    <source>
        <dbReference type="ARBA" id="ARBA00023163"/>
    </source>
</evidence>
<evidence type="ECO:0000256" key="3">
    <source>
        <dbReference type="ARBA" id="ARBA00023082"/>
    </source>
</evidence>
<dbReference type="InterPro" id="IPR013249">
    <property type="entry name" value="RNA_pol_sigma70_r4_t2"/>
</dbReference>
<dbReference type="GO" id="GO:0006352">
    <property type="term" value="P:DNA-templated transcription initiation"/>
    <property type="evidence" value="ECO:0007669"/>
    <property type="project" value="InterPro"/>
</dbReference>
<dbReference type="GO" id="GO:0016987">
    <property type="term" value="F:sigma factor activity"/>
    <property type="evidence" value="ECO:0007669"/>
    <property type="project" value="UniProtKB-KW"/>
</dbReference>
<keyword evidence="9" id="KW-1185">Reference proteome</keyword>
<keyword evidence="3" id="KW-0731">Sigma factor</keyword>
<dbReference type="InterPro" id="IPR007627">
    <property type="entry name" value="RNA_pol_sigma70_r2"/>
</dbReference>
<protein>
    <recommendedName>
        <fullName evidence="5">RNA polymerase sigma factor SigZ</fullName>
    </recommendedName>
</protein>
<evidence type="ECO:0000259" key="7">
    <source>
        <dbReference type="Pfam" id="PF08281"/>
    </source>
</evidence>
<organism evidence="8 9">
    <name type="scientific">Enterovibrio norvegicus FF-454</name>
    <dbReference type="NCBI Taxonomy" id="1185651"/>
    <lineage>
        <taxon>Bacteria</taxon>
        <taxon>Pseudomonadati</taxon>
        <taxon>Pseudomonadota</taxon>
        <taxon>Gammaproteobacteria</taxon>
        <taxon>Vibrionales</taxon>
        <taxon>Vibrionaceae</taxon>
        <taxon>Enterovibrio</taxon>
    </lineage>
</organism>
<dbReference type="NCBIfam" id="TIGR02937">
    <property type="entry name" value="sigma70-ECF"/>
    <property type="match status" value="1"/>
</dbReference>
<dbReference type="NCBIfam" id="TIGR02959">
    <property type="entry name" value="SigZ"/>
    <property type="match status" value="1"/>
</dbReference>
<evidence type="ECO:0000313" key="9">
    <source>
        <dbReference type="Proteomes" id="UP000095039"/>
    </source>
</evidence>
<feature type="domain" description="RNA polymerase sigma-70 region 2" evidence="6">
    <location>
        <begin position="9"/>
        <end position="73"/>
    </location>
</feature>
<evidence type="ECO:0000259" key="6">
    <source>
        <dbReference type="Pfam" id="PF04542"/>
    </source>
</evidence>
<name>A0A1E5BYC1_9GAMM</name>
<feature type="domain" description="RNA polymerase sigma factor 70 region 4 type 2" evidence="7">
    <location>
        <begin position="102"/>
        <end position="149"/>
    </location>
</feature>
<dbReference type="Gene3D" id="1.10.1740.10">
    <property type="match status" value="1"/>
</dbReference>
<comment type="caution">
    <text evidence="8">The sequence shown here is derived from an EMBL/GenBank/DDBJ whole genome shotgun (WGS) entry which is preliminary data.</text>
</comment>
<dbReference type="SUPFAM" id="SSF88946">
    <property type="entry name" value="Sigma2 domain of RNA polymerase sigma factors"/>
    <property type="match status" value="1"/>
</dbReference>
<dbReference type="AlphaFoldDB" id="A0A1E5BYC1"/>
<gene>
    <name evidence="8" type="ORF">A1OK_04130</name>
</gene>
<dbReference type="InterPro" id="IPR036388">
    <property type="entry name" value="WH-like_DNA-bd_sf"/>
</dbReference>
<dbReference type="RefSeq" id="WP_016962503.1">
    <property type="nucleotide sequence ID" value="NZ_AJWN02000096.1"/>
</dbReference>
<dbReference type="EMBL" id="AJWN02000096">
    <property type="protein sequence ID" value="OEE58276.1"/>
    <property type="molecule type" value="Genomic_DNA"/>
</dbReference>
<dbReference type="Gene3D" id="1.10.10.10">
    <property type="entry name" value="Winged helix-like DNA-binding domain superfamily/Winged helix DNA-binding domain"/>
    <property type="match status" value="1"/>
</dbReference>
<sequence>MTIETVWGEYQSSVKAFLHSKVSSSDDVEDLLQDILLKTYLHLNEVKDRTKVKSWLFQVANNAIIDFYRQKGRLNQIGEEDLWFEKEKEQVREDLLTCLLPFIQALPEEDAEMLTSIELHGQSQKAYAEEMGINYSTLKSRLKKSREKINSLFHECCELSLDKNGSVIDYEARQKGDVRCQ</sequence>
<keyword evidence="4" id="KW-0804">Transcription</keyword>
<evidence type="ECO:0000256" key="1">
    <source>
        <dbReference type="ARBA" id="ARBA00010641"/>
    </source>
</evidence>
<dbReference type="PANTHER" id="PTHR43133:SF62">
    <property type="entry name" value="RNA POLYMERASE SIGMA FACTOR SIGZ"/>
    <property type="match status" value="1"/>
</dbReference>